<accession>A0A8J7AWG8</accession>
<name>A0A8J7AWG8_9CYAN</name>
<dbReference type="SUPFAM" id="SSF81301">
    <property type="entry name" value="Nucleotidyltransferase"/>
    <property type="match status" value="1"/>
</dbReference>
<reference evidence="1" key="1">
    <citation type="submission" date="2020-10" db="EMBL/GenBank/DDBJ databases">
        <authorList>
            <person name="Castelo-Branco R."/>
            <person name="Eusebio N."/>
            <person name="Adriana R."/>
            <person name="Vieira A."/>
            <person name="Brugerolle De Fraissinette N."/>
            <person name="Rezende De Castro R."/>
            <person name="Schneider M.P."/>
            <person name="Vasconcelos V."/>
            <person name="Leao P.N."/>
        </authorList>
    </citation>
    <scope>NUCLEOTIDE SEQUENCE</scope>
    <source>
        <strain evidence="1">LEGE 07310</strain>
    </source>
</reference>
<evidence type="ECO:0008006" key="3">
    <source>
        <dbReference type="Google" id="ProtNLM"/>
    </source>
</evidence>
<proteinExistence type="predicted"/>
<dbReference type="InterPro" id="IPR043519">
    <property type="entry name" value="NT_sf"/>
</dbReference>
<dbReference type="RefSeq" id="WP_193908340.1">
    <property type="nucleotide sequence ID" value="NZ_JADEXG010000033.1"/>
</dbReference>
<dbReference type="Gene3D" id="3.30.460.40">
    <property type="match status" value="1"/>
</dbReference>
<comment type="caution">
    <text evidence="1">The sequence shown here is derived from an EMBL/GenBank/DDBJ whole genome shotgun (WGS) entry which is preliminary data.</text>
</comment>
<keyword evidence="2" id="KW-1185">Reference proteome</keyword>
<organism evidence="1 2">
    <name type="scientific">Vasconcelosia minhoensis LEGE 07310</name>
    <dbReference type="NCBI Taxonomy" id="915328"/>
    <lineage>
        <taxon>Bacteria</taxon>
        <taxon>Bacillati</taxon>
        <taxon>Cyanobacteriota</taxon>
        <taxon>Cyanophyceae</taxon>
        <taxon>Nodosilineales</taxon>
        <taxon>Cymatolegaceae</taxon>
        <taxon>Vasconcelosia</taxon>
        <taxon>Vasconcelosia minhoensis</taxon>
    </lineage>
</organism>
<evidence type="ECO:0000313" key="2">
    <source>
        <dbReference type="Proteomes" id="UP000636505"/>
    </source>
</evidence>
<evidence type="ECO:0000313" key="1">
    <source>
        <dbReference type="EMBL" id="MBE9078468.1"/>
    </source>
</evidence>
<gene>
    <name evidence="1" type="ORF">IQ241_14375</name>
</gene>
<dbReference type="EMBL" id="JADEXG010000033">
    <property type="protein sequence ID" value="MBE9078468.1"/>
    <property type="molecule type" value="Genomic_DNA"/>
</dbReference>
<sequence length="292" mass="32487">MTIQLQLKPPLGYRPQAEDISSAADLLDFYLLRQRTGLERLQMAASLMRGARALSLQCLRRQFGDLSPPSFARKLAEAWLQEDCPTNYIPDGSEMTWIQDSTELATQLHGIFTSANIPYYITGGVAAIVYGEPRTTRDLDVVISVSSDDLNRLAAVLEESGFYVPGVEDGGMGQMQTLQITQIETISRADLMIAGTDAYERLKFERRQRCPFPGGTEVYVASAEDIILSKLRWGQQSQSEKQRRDVLGVLKIQQERLDYAYLVRLAAQLDLSDVLASAAREAGVQGLMTTEI</sequence>
<protein>
    <recommendedName>
        <fullName evidence="3">Nucleotidyltransferase family protein</fullName>
    </recommendedName>
</protein>
<dbReference type="Proteomes" id="UP000636505">
    <property type="component" value="Unassembled WGS sequence"/>
</dbReference>
<dbReference type="AlphaFoldDB" id="A0A8J7AWG8"/>